<gene>
    <name evidence="2" type="ORF">NOF55_03445</name>
    <name evidence="3" type="ORF">NOF55_16980</name>
</gene>
<keyword evidence="1" id="KW-0472">Membrane</keyword>
<dbReference type="Proteomes" id="UP001208771">
    <property type="component" value="Unassembled WGS sequence"/>
</dbReference>
<dbReference type="EMBL" id="JANFPI010000001">
    <property type="protein sequence ID" value="MCX8996152.1"/>
    <property type="molecule type" value="Genomic_DNA"/>
</dbReference>
<dbReference type="AlphaFoldDB" id="A0AAE3N1C1"/>
<feature type="transmembrane region" description="Helical" evidence="1">
    <location>
        <begin position="24"/>
        <end position="42"/>
    </location>
</feature>
<accession>A0AAE3N1C1</accession>
<keyword evidence="1" id="KW-0812">Transmembrane</keyword>
<comment type="caution">
    <text evidence="3">The sequence shown here is derived from an EMBL/GenBank/DDBJ whole genome shotgun (WGS) entry which is preliminary data.</text>
</comment>
<dbReference type="EMBL" id="JANFPI010000005">
    <property type="protein sequence ID" value="MCX8998809.1"/>
    <property type="molecule type" value="Genomic_DNA"/>
</dbReference>
<sequence>MTRSHRRARAIAVAEIRDRNTPHLWRLTGLAAAALCAWHLFLPL</sequence>
<reference evidence="3" key="1">
    <citation type="submission" date="2022-07" db="EMBL/GenBank/DDBJ databases">
        <title>Ectorhizobium quercum gen.nov., sp. nov.</title>
        <authorList>
            <person name="Ma T."/>
            <person name="Li Y."/>
        </authorList>
    </citation>
    <scope>NUCLEOTIDE SEQUENCE</scope>
    <source>
        <strain evidence="3">BDR2-2</strain>
    </source>
</reference>
<evidence type="ECO:0000313" key="4">
    <source>
        <dbReference type="Proteomes" id="UP001208771"/>
    </source>
</evidence>
<keyword evidence="1" id="KW-1133">Transmembrane helix</keyword>
<evidence type="ECO:0000256" key="1">
    <source>
        <dbReference type="SAM" id="Phobius"/>
    </source>
</evidence>
<organism evidence="3 4">
    <name type="scientific">Ectorhizobium quercum</name>
    <dbReference type="NCBI Taxonomy" id="2965071"/>
    <lineage>
        <taxon>Bacteria</taxon>
        <taxon>Pseudomonadati</taxon>
        <taxon>Pseudomonadota</taxon>
        <taxon>Alphaproteobacteria</taxon>
        <taxon>Hyphomicrobiales</taxon>
        <taxon>Rhizobiaceae</taxon>
        <taxon>Ectorhizobium</taxon>
    </lineage>
</organism>
<evidence type="ECO:0000313" key="2">
    <source>
        <dbReference type="EMBL" id="MCX8996152.1"/>
    </source>
</evidence>
<keyword evidence="4" id="KW-1185">Reference proteome</keyword>
<protein>
    <submittedName>
        <fullName evidence="3">Uncharacterized protein</fullName>
    </submittedName>
</protein>
<proteinExistence type="predicted"/>
<evidence type="ECO:0000313" key="3">
    <source>
        <dbReference type="EMBL" id="MCX8998809.1"/>
    </source>
</evidence>
<dbReference type="RefSeq" id="WP_306409905.1">
    <property type="nucleotide sequence ID" value="NZ_JANFPI010000001.1"/>
</dbReference>
<name>A0AAE3N1C1_9HYPH</name>